<feature type="site" description="Raises pKa of active site His" evidence="4">
    <location>
        <position position="161"/>
    </location>
</feature>
<evidence type="ECO:0000313" key="6">
    <source>
        <dbReference type="EMBL" id="RVU38489.1"/>
    </source>
</evidence>
<comment type="similarity">
    <text evidence="4">Belongs to the GART family.</text>
</comment>
<evidence type="ECO:0000256" key="4">
    <source>
        <dbReference type="HAMAP-Rule" id="MF_01930"/>
    </source>
</evidence>
<dbReference type="GO" id="GO:0005829">
    <property type="term" value="C:cytosol"/>
    <property type="evidence" value="ECO:0007669"/>
    <property type="project" value="TreeGrafter"/>
</dbReference>
<dbReference type="CDD" id="cd08645">
    <property type="entry name" value="FMT_core_GART"/>
    <property type="match status" value="1"/>
</dbReference>
<dbReference type="Proteomes" id="UP000287447">
    <property type="component" value="Unassembled WGS sequence"/>
</dbReference>
<dbReference type="PANTHER" id="PTHR43369:SF2">
    <property type="entry name" value="PHOSPHORIBOSYLGLYCINAMIDE FORMYLTRANSFERASE"/>
    <property type="match status" value="1"/>
</dbReference>
<evidence type="ECO:0000256" key="2">
    <source>
        <dbReference type="ARBA" id="ARBA00022679"/>
    </source>
</evidence>
<feature type="active site" description="Proton donor" evidence="4">
    <location>
        <position position="125"/>
    </location>
</feature>
<dbReference type="HAMAP" id="MF_01930">
    <property type="entry name" value="PurN"/>
    <property type="match status" value="1"/>
</dbReference>
<dbReference type="RefSeq" id="WP_127763861.1">
    <property type="nucleotide sequence ID" value="NZ_SADE01000001.1"/>
</dbReference>
<comment type="function">
    <text evidence="4">Catalyzes the transfer of a formyl group from 10-formyltetrahydrofolate to 5-phospho-ribosyl-glycinamide (GAR), producing 5-phospho-ribosyl-N-formylglycinamide (FGAR) and tetrahydrofolate.</text>
</comment>
<keyword evidence="3 4" id="KW-0658">Purine biosynthesis</keyword>
<dbReference type="Pfam" id="PF00551">
    <property type="entry name" value="Formyl_trans_N"/>
    <property type="match status" value="1"/>
</dbReference>
<comment type="caution">
    <text evidence="4">Lacks conserved residue(s) required for the propagation of feature annotation.</text>
</comment>
<feature type="binding site" evidence="4">
    <location>
        <position position="123"/>
    </location>
    <ligand>
        <name>(6R)-10-formyltetrahydrofolate</name>
        <dbReference type="ChEBI" id="CHEBI:195366"/>
    </ligand>
</feature>
<gene>
    <name evidence="4" type="primary">purN</name>
    <name evidence="6" type="ORF">EOI86_04185</name>
</gene>
<name>A0A437QVI6_9PROT</name>
<sequence>MTATGTTSEASGGNTGQKRVAVLVSGGGSNLQALIDECAKPDSPARIVLVLSNNADAYGLQRAAKAGIATAVVNHRDFQDRPSFEQAIMAELDARNVDIVCLAGFMRVLTPGFVGNWHDRMLNIHPSLLPAYKGLHTHERALEDGMTEHGCSVHLVRPALDDGPLLIQAKVPVLPDDDADSLAARVLVQEHRIYPAALRLLAAGAITVDGELALVDGRPGPMIWTETD</sequence>
<dbReference type="EMBL" id="SADE01000001">
    <property type="protein sequence ID" value="RVU38489.1"/>
    <property type="molecule type" value="Genomic_DNA"/>
</dbReference>
<dbReference type="UniPathway" id="UPA00074">
    <property type="reaction ID" value="UER00126"/>
</dbReference>
<evidence type="ECO:0000259" key="5">
    <source>
        <dbReference type="Pfam" id="PF00551"/>
    </source>
</evidence>
<dbReference type="NCBIfam" id="TIGR00639">
    <property type="entry name" value="PurN"/>
    <property type="match status" value="1"/>
</dbReference>
<dbReference type="InterPro" id="IPR004607">
    <property type="entry name" value="GART"/>
</dbReference>
<proteinExistence type="inferred from homology"/>
<dbReference type="PANTHER" id="PTHR43369">
    <property type="entry name" value="PHOSPHORIBOSYLGLYCINAMIDE FORMYLTRANSFERASE"/>
    <property type="match status" value="1"/>
</dbReference>
<dbReference type="AlphaFoldDB" id="A0A437QVI6"/>
<comment type="catalytic activity">
    <reaction evidence="4">
        <text>N(1)-(5-phospho-beta-D-ribosyl)glycinamide + (6R)-10-formyltetrahydrofolate = N(2)-formyl-N(1)-(5-phospho-beta-D-ribosyl)glycinamide + (6S)-5,6,7,8-tetrahydrofolate + H(+)</text>
        <dbReference type="Rhea" id="RHEA:15053"/>
        <dbReference type="ChEBI" id="CHEBI:15378"/>
        <dbReference type="ChEBI" id="CHEBI:57453"/>
        <dbReference type="ChEBI" id="CHEBI:143788"/>
        <dbReference type="ChEBI" id="CHEBI:147286"/>
        <dbReference type="ChEBI" id="CHEBI:195366"/>
        <dbReference type="EC" id="2.1.2.2"/>
    </reaction>
</comment>
<dbReference type="SUPFAM" id="SSF53328">
    <property type="entry name" value="Formyltransferase"/>
    <property type="match status" value="1"/>
</dbReference>
<feature type="domain" description="Formyl transferase N-terminal" evidence="5">
    <location>
        <begin position="18"/>
        <end position="198"/>
    </location>
</feature>
<comment type="pathway">
    <text evidence="1 4">Purine metabolism; IMP biosynthesis via de novo pathway; N(2)-formyl-N(1)-(5-phospho-D-ribosyl)glycinamide from N(1)-(5-phospho-D-ribosyl)glycinamide (10-formyl THF route): step 1/1.</text>
</comment>
<organism evidence="6 7">
    <name type="scientific">Hwanghaeella grinnelliae</name>
    <dbReference type="NCBI Taxonomy" id="2500179"/>
    <lineage>
        <taxon>Bacteria</taxon>
        <taxon>Pseudomonadati</taxon>
        <taxon>Pseudomonadota</taxon>
        <taxon>Alphaproteobacteria</taxon>
        <taxon>Rhodospirillales</taxon>
        <taxon>Rhodospirillaceae</taxon>
        <taxon>Hwanghaeella</taxon>
    </lineage>
</organism>
<keyword evidence="2 4" id="KW-0808">Transferase</keyword>
<feature type="binding site" evidence="4">
    <location>
        <begin position="28"/>
        <end position="30"/>
    </location>
    <ligand>
        <name>N(1)-(5-phospho-beta-D-ribosyl)glycinamide</name>
        <dbReference type="ChEBI" id="CHEBI:143788"/>
    </ligand>
</feature>
<dbReference type="GO" id="GO:0006189">
    <property type="term" value="P:'de novo' IMP biosynthetic process"/>
    <property type="evidence" value="ECO:0007669"/>
    <property type="project" value="UniProtKB-UniRule"/>
</dbReference>
<keyword evidence="7" id="KW-1185">Reference proteome</keyword>
<comment type="caution">
    <text evidence="6">The sequence shown here is derived from an EMBL/GenBank/DDBJ whole genome shotgun (WGS) entry which is preliminary data.</text>
</comment>
<evidence type="ECO:0000256" key="3">
    <source>
        <dbReference type="ARBA" id="ARBA00022755"/>
    </source>
</evidence>
<evidence type="ECO:0000313" key="7">
    <source>
        <dbReference type="Proteomes" id="UP000287447"/>
    </source>
</evidence>
<dbReference type="Gene3D" id="3.40.50.170">
    <property type="entry name" value="Formyl transferase, N-terminal domain"/>
    <property type="match status" value="1"/>
</dbReference>
<dbReference type="InterPro" id="IPR036477">
    <property type="entry name" value="Formyl_transf_N_sf"/>
</dbReference>
<evidence type="ECO:0000256" key="1">
    <source>
        <dbReference type="ARBA" id="ARBA00005054"/>
    </source>
</evidence>
<dbReference type="InterPro" id="IPR002376">
    <property type="entry name" value="Formyl_transf_N"/>
</dbReference>
<dbReference type="EC" id="2.1.2.2" evidence="4"/>
<accession>A0A437QVI6</accession>
<dbReference type="OrthoDB" id="9806170at2"/>
<dbReference type="GO" id="GO:0004644">
    <property type="term" value="F:phosphoribosylglycinamide formyltransferase activity"/>
    <property type="evidence" value="ECO:0007669"/>
    <property type="project" value="UniProtKB-UniRule"/>
</dbReference>
<protein>
    <recommendedName>
        <fullName evidence="4">Phosphoribosylglycinamide formyltransferase</fullName>
        <ecNumber evidence="4">2.1.2.2</ecNumber>
    </recommendedName>
    <alternativeName>
        <fullName evidence="4">5'-phosphoribosylglycinamide transformylase</fullName>
    </alternativeName>
    <alternativeName>
        <fullName evidence="4">GAR transformylase</fullName>
        <shortName evidence="4">GART</shortName>
    </alternativeName>
</protein>
<feature type="binding site" evidence="4">
    <location>
        <position position="81"/>
    </location>
    <ligand>
        <name>(6R)-10-formyltetrahydrofolate</name>
        <dbReference type="ChEBI" id="CHEBI:195366"/>
    </ligand>
</feature>
<reference evidence="7" key="1">
    <citation type="submission" date="2019-01" db="EMBL/GenBank/DDBJ databases">
        <title>Gri0909 isolated from a small marine red alga.</title>
        <authorList>
            <person name="Kim J."/>
            <person name="Jeong S.E."/>
            <person name="Jeon C.O."/>
        </authorList>
    </citation>
    <scope>NUCLEOTIDE SEQUENCE [LARGE SCALE GENOMIC DNA]</scope>
    <source>
        <strain evidence="7">Gri0909</strain>
    </source>
</reference>